<keyword evidence="3" id="KW-1185">Reference proteome</keyword>
<proteinExistence type="predicted"/>
<evidence type="ECO:0000256" key="1">
    <source>
        <dbReference type="SAM" id="MobiDB-lite"/>
    </source>
</evidence>
<evidence type="ECO:0000313" key="2">
    <source>
        <dbReference type="EMBL" id="KAJ5159821.1"/>
    </source>
</evidence>
<dbReference type="AlphaFoldDB" id="A0A9W9HXY0"/>
<comment type="caution">
    <text evidence="2">The sequence shown here is derived from an EMBL/GenBank/DDBJ whole genome shotgun (WGS) entry which is preliminary data.</text>
</comment>
<dbReference type="RefSeq" id="XP_056541379.1">
    <property type="nucleotide sequence ID" value="XM_056688950.1"/>
</dbReference>
<feature type="region of interest" description="Disordered" evidence="1">
    <location>
        <begin position="174"/>
        <end position="195"/>
    </location>
</feature>
<evidence type="ECO:0000313" key="3">
    <source>
        <dbReference type="Proteomes" id="UP001149163"/>
    </source>
</evidence>
<reference evidence="2" key="2">
    <citation type="journal article" date="2023" name="IMA Fungus">
        <title>Comparative genomic study of the Penicillium genus elucidates a diverse pangenome and 15 lateral gene transfer events.</title>
        <authorList>
            <person name="Petersen C."/>
            <person name="Sorensen T."/>
            <person name="Nielsen M.R."/>
            <person name="Sondergaard T.E."/>
            <person name="Sorensen J.L."/>
            <person name="Fitzpatrick D.A."/>
            <person name="Frisvad J.C."/>
            <person name="Nielsen K.L."/>
        </authorList>
    </citation>
    <scope>NUCLEOTIDE SEQUENCE</scope>
    <source>
        <strain evidence="2">IBT 26290</strain>
    </source>
</reference>
<reference evidence="2" key="1">
    <citation type="submission" date="2022-11" db="EMBL/GenBank/DDBJ databases">
        <authorList>
            <person name="Petersen C."/>
        </authorList>
    </citation>
    <scope>NUCLEOTIDE SEQUENCE</scope>
    <source>
        <strain evidence="2">IBT 26290</strain>
    </source>
</reference>
<gene>
    <name evidence="2" type="ORF">N7482_006825</name>
</gene>
<dbReference type="Proteomes" id="UP001149163">
    <property type="component" value="Unassembled WGS sequence"/>
</dbReference>
<sequence length="195" mass="21331">MAAFYPGSRGGGPPVPQTGVVPRYAPWPWPMAREIEIRDPTPGQNGRRAAGFRSAQVPTILRRTKHIVSHGSESVYNGEIGEDGEARGPPGGNLDVIARQQKRGQMELSPAVGIQQNIKWKREVCLGLLGIFMSREPVPEKDEEITRMYGVPRNKLVLPISSSPCLSGTNVFPGLSHPAGNRKETNEEAMQMDSH</sequence>
<organism evidence="2 3">
    <name type="scientific">Penicillium canariense</name>
    <dbReference type="NCBI Taxonomy" id="189055"/>
    <lineage>
        <taxon>Eukaryota</taxon>
        <taxon>Fungi</taxon>
        <taxon>Dikarya</taxon>
        <taxon>Ascomycota</taxon>
        <taxon>Pezizomycotina</taxon>
        <taxon>Eurotiomycetes</taxon>
        <taxon>Eurotiomycetidae</taxon>
        <taxon>Eurotiales</taxon>
        <taxon>Aspergillaceae</taxon>
        <taxon>Penicillium</taxon>
    </lineage>
</organism>
<dbReference type="GeneID" id="81428126"/>
<protein>
    <submittedName>
        <fullName evidence="2">Uncharacterized protein</fullName>
    </submittedName>
</protein>
<accession>A0A9W9HXY0</accession>
<dbReference type="EMBL" id="JAPQKN010000004">
    <property type="protein sequence ID" value="KAJ5159821.1"/>
    <property type="molecule type" value="Genomic_DNA"/>
</dbReference>
<name>A0A9W9HXY0_9EURO</name>